<evidence type="ECO:0000313" key="2">
    <source>
        <dbReference type="Proteomes" id="UP000060778"/>
    </source>
</evidence>
<dbReference type="STRING" id="940295.EYM_01745"/>
<dbReference type="AlphaFoldDB" id="A0A0U3FRX6"/>
<proteinExistence type="predicted"/>
<name>A0A0U3FRX6_9CREN</name>
<evidence type="ECO:0000313" key="1">
    <source>
        <dbReference type="EMBL" id="ALU12240.1"/>
    </source>
</evidence>
<dbReference type="Proteomes" id="UP000060778">
    <property type="component" value="Chromosome"/>
</dbReference>
<organism evidence="1 2">
    <name type="scientific">Ignicoccus islandicus DSM 13165</name>
    <dbReference type="NCBI Taxonomy" id="940295"/>
    <lineage>
        <taxon>Archaea</taxon>
        <taxon>Thermoproteota</taxon>
        <taxon>Thermoprotei</taxon>
        <taxon>Desulfurococcales</taxon>
        <taxon>Desulfurococcaceae</taxon>
        <taxon>Ignicoccus</taxon>
    </lineage>
</organism>
<sequence length="505" mass="57030">MDLTQEVTRNFNTSLWRELGKFTNYTPLMVGDWKGDTYTKVGNNRIVTGIPRAQALLSRARYATTLALSSYLTNPKSFNEVYEKVKVKSTVGAIPLLCLIYGCSEPPFSSLFKLSLSVNVKKWNAWNPAYAKANRYHAIISRGERRYSRGLKSPLIPGAIEVEVKYLIDSNRAKALGLSEDIIDSIRNIFEYSLKVALVVLGLGKGSSRGFGKFWYNDRGPACRDIKELLDGLLLEIEHILKYLMSKDLLVSKDILLKPLSTETIERNRMIPFFKKPDELCSNKLFVRNASDYGRKIELIAKAVLKANWKKASRRKGSGSNFHTWPLGLPRSSSIKCTCNGKVYEKRKYGYLVSTIAIADLYCENFCKSFESVSATDARRVSMIHFVPTLDGIVILPLFDYSLLPLIKGDKGRTIYHVSGKFMKHEKVKIHCDRTFVKLKNVLMNNKPKSSYRGGNCSKPTYGISLPPNSHGLFQTEPKSIEDAYVTALNAALQWVIYILKNPLL</sequence>
<dbReference type="GeneID" id="30679755"/>
<dbReference type="OrthoDB" id="44234at2157"/>
<dbReference type="KEGG" id="iis:EYM_01745"/>
<dbReference type="EMBL" id="CP006867">
    <property type="protein sequence ID" value="ALU12240.1"/>
    <property type="molecule type" value="Genomic_DNA"/>
</dbReference>
<dbReference type="RefSeq" id="WP_075049386.1">
    <property type="nucleotide sequence ID" value="NZ_CP006867.1"/>
</dbReference>
<gene>
    <name evidence="1" type="ORF">EYM_01745</name>
</gene>
<accession>A0A0U3FRX6</accession>
<protein>
    <submittedName>
        <fullName evidence="1">Uncharacterized protein</fullName>
    </submittedName>
</protein>
<keyword evidence="2" id="KW-1185">Reference proteome</keyword>
<reference evidence="1 2" key="1">
    <citation type="submission" date="2013-11" db="EMBL/GenBank/DDBJ databases">
        <title>Comparative genomics of Ignicoccus.</title>
        <authorList>
            <person name="Podar M."/>
        </authorList>
    </citation>
    <scope>NUCLEOTIDE SEQUENCE [LARGE SCALE GENOMIC DNA]</scope>
    <source>
        <strain evidence="1 2">DSM 13165</strain>
    </source>
</reference>